<dbReference type="EMBL" id="AXZL01000069">
    <property type="protein sequence ID" value="ESE40695.1"/>
    <property type="molecule type" value="Genomic_DNA"/>
</dbReference>
<proteinExistence type="predicted"/>
<dbReference type="RefSeq" id="WP_023267552.1">
    <property type="nucleotide sequence ID" value="NZ_AXZL01000069.1"/>
</dbReference>
<keyword evidence="3" id="KW-1185">Reference proteome</keyword>
<dbReference type="Pfam" id="PF18863">
    <property type="entry name" value="AbiJ_NTD4"/>
    <property type="match status" value="1"/>
</dbReference>
<protein>
    <submittedName>
        <fullName evidence="2">Stationary phase or stess regulating sigma factor</fullName>
    </submittedName>
</protein>
<evidence type="ECO:0000313" key="2">
    <source>
        <dbReference type="EMBL" id="ESE40695.1"/>
    </source>
</evidence>
<evidence type="ECO:0000313" key="3">
    <source>
        <dbReference type="Proteomes" id="UP000017548"/>
    </source>
</evidence>
<comment type="caution">
    <text evidence="2">The sequence shown here is derived from an EMBL/GenBank/DDBJ whole genome shotgun (WGS) entry which is preliminary data.</text>
</comment>
<accession>A0ABN0PL71</accession>
<name>A0ABN0PL71_9GAMM</name>
<sequence length="306" mass="34730">MKYFSDTERGALPRTNNEIPYNVWCGLTAYIQKLIDTGYFGEQFPELCPDGQGCYGTDEKGFSLALKAEILGVEYPFITENEDPDDWMAKKPPFTPNYLDILDLVQFCYMNVSKPTLGQFHSFFGHHHITSFDRSTGQAEFLDKIDTMFSRNGVAYQLQADGQITRVLNSSLGSVTGQVNKTLDQELNDLIARANTKICNADVQVRYDALKELWDAFERIKTVFNPSQSKKQSMTQLLDACTSDKEFRVQLESEATALTTIGNSFFIRHSEVTQVKLNNSDHIEYLFHRLASFMCLLAKKLSGQNI</sequence>
<gene>
    <name evidence="2" type="ORF">SHD_2580</name>
</gene>
<evidence type="ECO:0000259" key="1">
    <source>
        <dbReference type="Pfam" id="PF18863"/>
    </source>
</evidence>
<organism evidence="2 3">
    <name type="scientific">Shewanella decolorationis S12</name>
    <dbReference type="NCBI Taxonomy" id="1353536"/>
    <lineage>
        <taxon>Bacteria</taxon>
        <taxon>Pseudomonadati</taxon>
        <taxon>Pseudomonadota</taxon>
        <taxon>Gammaproteobacteria</taxon>
        <taxon>Alteromonadales</taxon>
        <taxon>Shewanellaceae</taxon>
        <taxon>Shewanella</taxon>
    </lineage>
</organism>
<reference evidence="2 3" key="1">
    <citation type="journal article" date="2013" name="Genome Announc.">
        <title>Draft Genome Sequence of Shewanella decolorationis S12, a Dye-Degrading Bacterium Isolated from a Wastewater Treatment Plant.</title>
        <authorList>
            <person name="Xu M."/>
            <person name="Fang Y."/>
            <person name="Liu J."/>
            <person name="Chen X."/>
            <person name="Sun G."/>
            <person name="Guo J."/>
            <person name="Hua Z."/>
            <person name="Tu Q."/>
            <person name="Wu L."/>
            <person name="Zhou J."/>
            <person name="Liu X."/>
        </authorList>
    </citation>
    <scope>NUCLEOTIDE SEQUENCE [LARGE SCALE GENOMIC DNA]</scope>
    <source>
        <strain evidence="2 3">S12</strain>
    </source>
</reference>
<feature type="domain" description="HEPN AbiJ-N-terminal" evidence="1">
    <location>
        <begin position="3"/>
        <end position="172"/>
    </location>
</feature>
<dbReference type="InterPro" id="IPR049503">
    <property type="entry name" value="AbiJ_NTD4"/>
</dbReference>
<dbReference type="Proteomes" id="UP000017548">
    <property type="component" value="Unassembled WGS sequence"/>
</dbReference>